<evidence type="ECO:0000313" key="3">
    <source>
        <dbReference type="EMBL" id="MBH8559502.1"/>
    </source>
</evidence>
<feature type="signal peptide" evidence="1">
    <location>
        <begin position="1"/>
        <end position="29"/>
    </location>
</feature>
<feature type="chain" id="PRO_5045676472" evidence="1">
    <location>
        <begin position="30"/>
        <end position="583"/>
    </location>
</feature>
<evidence type="ECO:0000313" key="4">
    <source>
        <dbReference type="Proteomes" id="UP000625631"/>
    </source>
</evidence>
<organism evidence="3 4">
    <name type="scientific">Hymenobacter negativus</name>
    <dbReference type="NCBI Taxonomy" id="2795026"/>
    <lineage>
        <taxon>Bacteria</taxon>
        <taxon>Pseudomonadati</taxon>
        <taxon>Bacteroidota</taxon>
        <taxon>Cytophagia</taxon>
        <taxon>Cytophagales</taxon>
        <taxon>Hymenobacteraceae</taxon>
        <taxon>Hymenobacter</taxon>
    </lineage>
</organism>
<dbReference type="RefSeq" id="WP_198076196.1">
    <property type="nucleotide sequence ID" value="NZ_JAEDAE010000007.1"/>
</dbReference>
<protein>
    <submittedName>
        <fullName evidence="3">T9SS type A sorting domain-containing protein</fullName>
    </submittedName>
</protein>
<keyword evidence="1" id="KW-0732">Signal</keyword>
<keyword evidence="4" id="KW-1185">Reference proteome</keyword>
<comment type="caution">
    <text evidence="3">The sequence shown here is derived from an EMBL/GenBank/DDBJ whole genome shotgun (WGS) entry which is preliminary data.</text>
</comment>
<proteinExistence type="predicted"/>
<feature type="domain" description="Secretion system C-terminal sorting" evidence="2">
    <location>
        <begin position="510"/>
        <end position="582"/>
    </location>
</feature>
<dbReference type="Pfam" id="PF18962">
    <property type="entry name" value="Por_Secre_tail"/>
    <property type="match status" value="1"/>
</dbReference>
<evidence type="ECO:0000256" key="1">
    <source>
        <dbReference type="SAM" id="SignalP"/>
    </source>
</evidence>
<dbReference type="InterPro" id="IPR026444">
    <property type="entry name" value="Secre_tail"/>
</dbReference>
<reference evidence="3 4" key="1">
    <citation type="submission" date="2020-12" db="EMBL/GenBank/DDBJ databases">
        <title>Hymenobacter sp.</title>
        <authorList>
            <person name="Kim M.K."/>
        </authorList>
    </citation>
    <scope>NUCLEOTIDE SEQUENCE [LARGE SCALE GENOMIC DNA]</scope>
    <source>
        <strain evidence="3 4">BT442</strain>
    </source>
</reference>
<name>A0ABS0QA73_9BACT</name>
<dbReference type="Proteomes" id="UP000625631">
    <property type="component" value="Unassembled WGS sequence"/>
</dbReference>
<accession>A0ABS0QA73</accession>
<dbReference type="NCBIfam" id="TIGR04183">
    <property type="entry name" value="Por_Secre_tail"/>
    <property type="match status" value="1"/>
</dbReference>
<evidence type="ECO:0000259" key="2">
    <source>
        <dbReference type="Pfam" id="PF18962"/>
    </source>
</evidence>
<dbReference type="EMBL" id="JAEDAE010000007">
    <property type="protein sequence ID" value="MBH8559502.1"/>
    <property type="molecule type" value="Genomic_DNA"/>
</dbReference>
<gene>
    <name evidence="3" type="ORF">I7X13_15690</name>
</gene>
<sequence length="583" mass="57298">MNPFYSCITGGRVAALALLLAATVPAARAQAPAWQSVFGPSPVTSNRSEVNATATDAAGNLYLVGDFSGAIQLGATTLTSAGGDNVFVAKWSPVSRSFVWAQRLGGTGDDYGQAIAVSGSSVYVGGFFRSSSLGAGSFTLLNSSAPGSGSSDAFLVKFTDAGASASVAWAQQVGGTSTEEIDGLAAVGSSLYVAGSFSSSTVQVGGTTLASAGTSDVFVAKFNDVGAAPSLAWAQRAGGPGFDQADALAVSGGNVYVAGTFEMTATFGTTALTSAAGGQGQPDVFVAKLADAGASAGFGWAVRGGGRSAFVRGLAASGSSVYAVGDFSGPTATFGPATVANAGGQNGNDAFITKLTDAGTTGAFVWAQAGGGSDYDEANAVAVRGGSVYVTGHFASATATFGSTALTNPNPVSGYDIFVARLRDAGPSGSFAWAQSGGSTGSDYARAVALGSTTVYVAGSARTPATFGGQTLNAPVLYATDPVAFVATLSDATGLPIADAAALAGFGLSPNPAHGMVTVQLPAVPGAATATLTVFDALGRAVRIQNAAINSKAELDLAGLAPGLYAMRVAAGGSTTTQRLVVE</sequence>